<dbReference type="AlphaFoldDB" id="A0A135L0X2"/>
<dbReference type="Gene3D" id="2.40.50.140">
    <property type="entry name" value="Nucleic acid-binding proteins"/>
    <property type="match status" value="1"/>
</dbReference>
<dbReference type="InterPro" id="IPR030391">
    <property type="entry name" value="MeTrfase_TrmA_CS"/>
</dbReference>
<dbReference type="PANTHER" id="PTHR11061:SF30">
    <property type="entry name" value="TRNA (URACIL(54)-C(5))-METHYLTRANSFERASE"/>
    <property type="match status" value="1"/>
</dbReference>
<protein>
    <submittedName>
        <fullName evidence="9">RNA methyltransferase</fullName>
    </submittedName>
</protein>
<evidence type="ECO:0000256" key="5">
    <source>
        <dbReference type="ARBA" id="ARBA00023014"/>
    </source>
</evidence>
<proteinExistence type="inferred from homology"/>
<dbReference type="PROSITE" id="PS50926">
    <property type="entry name" value="TRAM"/>
    <property type="match status" value="1"/>
</dbReference>
<dbReference type="InterPro" id="IPR012340">
    <property type="entry name" value="NA-bd_OB-fold"/>
</dbReference>
<evidence type="ECO:0000256" key="2">
    <source>
        <dbReference type="ARBA" id="ARBA00022603"/>
    </source>
</evidence>
<comment type="caution">
    <text evidence="9">The sequence shown here is derived from an EMBL/GenBank/DDBJ whole genome shotgun (WGS) entry which is preliminary data.</text>
</comment>
<dbReference type="GO" id="GO:0070475">
    <property type="term" value="P:rRNA base methylation"/>
    <property type="evidence" value="ECO:0007669"/>
    <property type="project" value="TreeGrafter"/>
</dbReference>
<keyword evidence="10" id="KW-1185">Reference proteome</keyword>
<keyword evidence="1" id="KW-0479">Metal-binding</keyword>
<feature type="active site" description="Nucleophile" evidence="6">
    <location>
        <position position="414"/>
    </location>
</feature>
<dbReference type="FunFam" id="3.40.50.150:FF:000009">
    <property type="entry name" value="23S rRNA (Uracil(1939)-C(5))-methyltransferase RlmD"/>
    <property type="match status" value="1"/>
</dbReference>
<feature type="active site" evidence="7">
    <location>
        <position position="414"/>
    </location>
</feature>
<dbReference type="OrthoDB" id="9804590at2"/>
<feature type="domain" description="TRAM" evidence="8">
    <location>
        <begin position="7"/>
        <end position="65"/>
    </location>
</feature>
<dbReference type="CDD" id="cd02440">
    <property type="entry name" value="AdoMet_MTases"/>
    <property type="match status" value="1"/>
</dbReference>
<dbReference type="SUPFAM" id="SSF50249">
    <property type="entry name" value="Nucleic acid-binding proteins"/>
    <property type="match status" value="1"/>
</dbReference>
<keyword evidence="1" id="KW-0408">Iron</keyword>
<name>A0A135L0X2_9BACI</name>
<dbReference type="InterPro" id="IPR030390">
    <property type="entry name" value="MeTrfase_TrmA_AS"/>
</dbReference>
<dbReference type="RefSeq" id="WP_068722300.1">
    <property type="nucleotide sequence ID" value="NZ_LSKU01000001.1"/>
</dbReference>
<keyword evidence="1" id="KW-0004">4Fe-4S</keyword>
<organism evidence="9 10">
    <name type="scientific">Tepidibacillus decaturensis</name>
    <dbReference type="NCBI Taxonomy" id="1413211"/>
    <lineage>
        <taxon>Bacteria</taxon>
        <taxon>Bacillati</taxon>
        <taxon>Bacillota</taxon>
        <taxon>Bacilli</taxon>
        <taxon>Bacillales</taxon>
        <taxon>Bacillaceae</taxon>
        <taxon>Tepidibacillus</taxon>
    </lineage>
</organism>
<dbReference type="STRING" id="1413211.U473_00240"/>
<feature type="binding site" evidence="6">
    <location>
        <position position="289"/>
    </location>
    <ligand>
        <name>S-adenosyl-L-methionine</name>
        <dbReference type="ChEBI" id="CHEBI:59789"/>
    </ligand>
</feature>
<evidence type="ECO:0000256" key="3">
    <source>
        <dbReference type="ARBA" id="ARBA00022679"/>
    </source>
</evidence>
<dbReference type="FunFam" id="2.40.50.1070:FF:000003">
    <property type="entry name" value="23S rRNA (Uracil-5-)-methyltransferase RumA"/>
    <property type="match status" value="1"/>
</dbReference>
<dbReference type="Pfam" id="PF01938">
    <property type="entry name" value="TRAM"/>
    <property type="match status" value="1"/>
</dbReference>
<reference evidence="9 10" key="1">
    <citation type="submission" date="2016-02" db="EMBL/GenBank/DDBJ databases">
        <title>Draft Genome for Tepidibacillus decaturensis nov. sp. Strain Z9, an Anaerobic, Moderately Thermophilic and Heterotrophic Bacterium from Deep Subsurface of the Illinois Basin, USA.</title>
        <authorList>
            <person name="Dong Y."/>
            <person name="Chang J.Y."/>
            <person name="Sanford R."/>
            <person name="Fouke B.W."/>
        </authorList>
    </citation>
    <scope>NUCLEOTIDE SEQUENCE [LARGE SCALE GENOMIC DNA]</scope>
    <source>
        <strain evidence="9 10">Z9</strain>
    </source>
</reference>
<keyword evidence="5" id="KW-0411">Iron-sulfur</keyword>
<evidence type="ECO:0000256" key="1">
    <source>
        <dbReference type="ARBA" id="ARBA00022485"/>
    </source>
</evidence>
<dbReference type="GO" id="GO:0070041">
    <property type="term" value="F:rRNA (uridine-C5-)-methyltransferase activity"/>
    <property type="evidence" value="ECO:0007669"/>
    <property type="project" value="TreeGrafter"/>
</dbReference>
<dbReference type="Proteomes" id="UP000070352">
    <property type="component" value="Unassembled WGS sequence"/>
</dbReference>
<dbReference type="GO" id="GO:0051539">
    <property type="term" value="F:4 iron, 4 sulfur cluster binding"/>
    <property type="evidence" value="ECO:0007669"/>
    <property type="project" value="UniProtKB-KW"/>
</dbReference>
<keyword evidence="4 6" id="KW-0949">S-adenosyl-L-methionine</keyword>
<evidence type="ECO:0000256" key="4">
    <source>
        <dbReference type="ARBA" id="ARBA00022691"/>
    </source>
</evidence>
<evidence type="ECO:0000259" key="8">
    <source>
        <dbReference type="PROSITE" id="PS50926"/>
    </source>
</evidence>
<evidence type="ECO:0000313" key="10">
    <source>
        <dbReference type="Proteomes" id="UP000070352"/>
    </source>
</evidence>
<evidence type="ECO:0000256" key="7">
    <source>
        <dbReference type="PROSITE-ProRule" id="PRU10015"/>
    </source>
</evidence>
<evidence type="ECO:0000313" key="9">
    <source>
        <dbReference type="EMBL" id="KXG42646.1"/>
    </source>
</evidence>
<dbReference type="PANTHER" id="PTHR11061">
    <property type="entry name" value="RNA M5U METHYLTRANSFERASE"/>
    <property type="match status" value="1"/>
</dbReference>
<dbReference type="EMBL" id="LSKU01000001">
    <property type="protein sequence ID" value="KXG42646.1"/>
    <property type="molecule type" value="Genomic_DNA"/>
</dbReference>
<comment type="similarity">
    <text evidence="6">Belongs to the class I-like SAM-binding methyltransferase superfamily. RNA M5U methyltransferase family.</text>
</comment>
<keyword evidence="2 6" id="KW-0489">Methyltransferase</keyword>
<feature type="binding site" evidence="6">
    <location>
        <position position="387"/>
    </location>
    <ligand>
        <name>S-adenosyl-L-methionine</name>
        <dbReference type="ChEBI" id="CHEBI:59789"/>
    </ligand>
</feature>
<keyword evidence="3 6" id="KW-0808">Transferase</keyword>
<dbReference type="NCBIfam" id="TIGR00479">
    <property type="entry name" value="rumA"/>
    <property type="match status" value="1"/>
</dbReference>
<dbReference type="Gene3D" id="2.40.50.1070">
    <property type="match status" value="1"/>
</dbReference>
<feature type="binding site" evidence="6">
    <location>
        <position position="339"/>
    </location>
    <ligand>
        <name>S-adenosyl-L-methionine</name>
        <dbReference type="ChEBI" id="CHEBI:59789"/>
    </ligand>
</feature>
<dbReference type="Gene3D" id="3.40.50.150">
    <property type="entry name" value="Vaccinia Virus protein VP39"/>
    <property type="match status" value="1"/>
</dbReference>
<dbReference type="InterPro" id="IPR010280">
    <property type="entry name" value="U5_MeTrfase_fam"/>
</dbReference>
<feature type="binding site" evidence="6">
    <location>
        <position position="318"/>
    </location>
    <ligand>
        <name>S-adenosyl-L-methionine</name>
        <dbReference type="ChEBI" id="CHEBI:59789"/>
    </ligand>
</feature>
<evidence type="ECO:0000256" key="6">
    <source>
        <dbReference type="PROSITE-ProRule" id="PRU01024"/>
    </source>
</evidence>
<dbReference type="InterPro" id="IPR002792">
    <property type="entry name" value="TRAM_dom"/>
</dbReference>
<sequence length="466" mass="52073">MATMQLPVKINQTIEMEFTGLGHNGEGVGKYQGYTLFVSGALPGEIAKVKITKTNKNYGFARLLQVIKPSPDRVKPTCSIYEQCGGCQLQHLSYKGQLDQKRKIVQDNLERIGKIEDVTIHPTLGMENPWNYRNKSQVPFAEREGGLVAGFFAKGTHEVIDMKKCVIQQEANDRMVQDVRRIAEELGISAYNEVTHTGILRHVVSRVGANTGELMLILVTSRKDFPKKEQLVEKILEEIPELTSLVQNINEERTNVILGLKSITLWGRNVIYDTIGDIKFAISPRSFYQVNPEQTKVLYDKALEYAELTGEEIVIDAYCGIGTISLFVAQRAKHVYGVEIIPEAIKDAKRNAEINEIENVTFEVGAAEKVIPKWVEQGIKADVVVVDPPRKGCDEALLQTIIELKPKRMVYVSCNPSTLARDLRVLEDGGFKTVEVQPVDMFPQTSHVETVCLLTSNSKGSRGLDK</sequence>
<dbReference type="Pfam" id="PF05958">
    <property type="entry name" value="tRNA_U5-meth_tr"/>
    <property type="match status" value="1"/>
</dbReference>
<gene>
    <name evidence="9" type="ORF">U473_00240</name>
</gene>
<dbReference type="PROSITE" id="PS51687">
    <property type="entry name" value="SAM_MT_RNA_M5U"/>
    <property type="match status" value="1"/>
</dbReference>
<dbReference type="PROSITE" id="PS01231">
    <property type="entry name" value="TRMA_2"/>
    <property type="match status" value="1"/>
</dbReference>
<dbReference type="PROSITE" id="PS01230">
    <property type="entry name" value="TRMA_1"/>
    <property type="match status" value="1"/>
</dbReference>
<accession>A0A135L0X2</accession>
<dbReference type="InterPro" id="IPR029063">
    <property type="entry name" value="SAM-dependent_MTases_sf"/>
</dbReference>
<dbReference type="SUPFAM" id="SSF53335">
    <property type="entry name" value="S-adenosyl-L-methionine-dependent methyltransferases"/>
    <property type="match status" value="1"/>
</dbReference>
<dbReference type="FunFam" id="2.40.50.140:FF:000097">
    <property type="entry name" value="23S rRNA (uracil(1939)-C(5))-methyltransferase RlmD"/>
    <property type="match status" value="1"/>
</dbReference>